<dbReference type="EMBL" id="RJUL01000002">
    <property type="protein sequence ID" value="ROQ29652.1"/>
    <property type="molecule type" value="Genomic_DNA"/>
</dbReference>
<keyword evidence="8" id="KW-1185">Reference proteome</keyword>
<evidence type="ECO:0000313" key="8">
    <source>
        <dbReference type="Proteomes" id="UP000268033"/>
    </source>
</evidence>
<keyword evidence="7" id="KW-0223">Dioxygenase</keyword>
<accession>A0A3N1PDW6</accession>
<evidence type="ECO:0000256" key="4">
    <source>
        <dbReference type="ARBA" id="ARBA00022833"/>
    </source>
</evidence>
<comment type="caution">
    <text evidence="7">The sequence shown here is derived from an EMBL/GenBank/DDBJ whole genome shotgun (WGS) entry which is preliminary data.</text>
</comment>
<evidence type="ECO:0000313" key="7">
    <source>
        <dbReference type="EMBL" id="ROQ29652.1"/>
    </source>
</evidence>
<dbReference type="Proteomes" id="UP000268033">
    <property type="component" value="Unassembled WGS sequence"/>
</dbReference>
<dbReference type="InterPro" id="IPR004183">
    <property type="entry name" value="Xdiol_dOase_suB"/>
</dbReference>
<dbReference type="GO" id="GO:0008198">
    <property type="term" value="F:ferrous iron binding"/>
    <property type="evidence" value="ECO:0007669"/>
    <property type="project" value="InterPro"/>
</dbReference>
<dbReference type="GO" id="GO:0016702">
    <property type="term" value="F:oxidoreductase activity, acting on single donors with incorporation of molecular oxygen, incorporation of two atoms of oxygen"/>
    <property type="evidence" value="ECO:0007669"/>
    <property type="project" value="UniProtKB-ARBA"/>
</dbReference>
<evidence type="ECO:0000256" key="5">
    <source>
        <dbReference type="ARBA" id="ARBA00023002"/>
    </source>
</evidence>
<keyword evidence="5" id="KW-0560">Oxidoreductase</keyword>
<dbReference type="GO" id="GO:0008270">
    <property type="term" value="F:zinc ion binding"/>
    <property type="evidence" value="ECO:0007669"/>
    <property type="project" value="InterPro"/>
</dbReference>
<dbReference type="PIRSF" id="PIRSF006157">
    <property type="entry name" value="Doxgns_DODA"/>
    <property type="match status" value="1"/>
</dbReference>
<dbReference type="AlphaFoldDB" id="A0A3N1PDW6"/>
<dbReference type="CDD" id="cd07363">
    <property type="entry name" value="45_DOPA_Dioxygenase"/>
    <property type="match status" value="1"/>
</dbReference>
<comment type="similarity">
    <text evidence="2">Belongs to the DODA-type extradiol aromatic ring-opening dioxygenase family.</text>
</comment>
<feature type="domain" description="Extradiol ring-cleavage dioxygenase class III enzyme subunit B" evidence="6">
    <location>
        <begin position="30"/>
        <end position="230"/>
    </location>
</feature>
<dbReference type="Gene3D" id="3.40.830.10">
    <property type="entry name" value="LigB-like"/>
    <property type="match status" value="1"/>
</dbReference>
<dbReference type="PANTHER" id="PTHR30096:SF0">
    <property type="entry name" value="4,5-DOPA DIOXYGENASE EXTRADIOL-LIKE PROTEIN"/>
    <property type="match status" value="1"/>
</dbReference>
<evidence type="ECO:0000256" key="1">
    <source>
        <dbReference type="ARBA" id="ARBA00001947"/>
    </source>
</evidence>
<gene>
    <name evidence="7" type="ORF">EDC28_10216</name>
</gene>
<dbReference type="Pfam" id="PF02900">
    <property type="entry name" value="LigB"/>
    <property type="match status" value="1"/>
</dbReference>
<evidence type="ECO:0000256" key="3">
    <source>
        <dbReference type="ARBA" id="ARBA00022723"/>
    </source>
</evidence>
<name>A0A3N1PDW6_9GAMM</name>
<dbReference type="InterPro" id="IPR014436">
    <property type="entry name" value="Extradiol_dOase_DODA"/>
</dbReference>
<sequence length="259" mass="27318">MAPALFVSHGAPSFALEPGLAGPALQALGANLKPKAVVIVSPHWMTRGGVAVTTGTHLETIHDFGGFAPALYELAYPAKGDPALASEVMALLGKGGWPVVADPHRGLDHGAWVPLMHLYPKADVPVVAVSMPYPMDATAALALGKALAPLRAQNVLVLGSGSLTHNLYEFRQHSLEDEAYVARFAAWVREKLATGDDAALVDLYNQSPDARRAHPTNDHYLPLLVALGARRQGDAFGVLEGGITHGVLAMDSFLFGEAQ</sequence>
<organism evidence="7 8">
    <name type="scientific">Gallaecimonas pentaromativorans</name>
    <dbReference type="NCBI Taxonomy" id="584787"/>
    <lineage>
        <taxon>Bacteria</taxon>
        <taxon>Pseudomonadati</taxon>
        <taxon>Pseudomonadota</taxon>
        <taxon>Gammaproteobacteria</taxon>
        <taxon>Enterobacterales</taxon>
        <taxon>Gallaecimonadaceae</taxon>
        <taxon>Gallaecimonas</taxon>
    </lineage>
</organism>
<dbReference type="SUPFAM" id="SSF53213">
    <property type="entry name" value="LigB-like"/>
    <property type="match status" value="1"/>
</dbReference>
<comment type="cofactor">
    <cofactor evidence="1">
        <name>Zn(2+)</name>
        <dbReference type="ChEBI" id="CHEBI:29105"/>
    </cofactor>
</comment>
<dbReference type="RefSeq" id="WP_123420608.1">
    <property type="nucleotide sequence ID" value="NZ_RJUL01000002.1"/>
</dbReference>
<proteinExistence type="inferred from homology"/>
<dbReference type="STRING" id="584787.GCA_001247655_02417"/>
<keyword evidence="4" id="KW-0862">Zinc</keyword>
<protein>
    <submittedName>
        <fullName evidence="7">4,5-DOPA dioxygenase extradiol</fullName>
    </submittedName>
</protein>
<dbReference type="PANTHER" id="PTHR30096">
    <property type="entry name" value="4,5-DOPA DIOXYGENASE EXTRADIOL-LIKE PROTEIN"/>
    <property type="match status" value="1"/>
</dbReference>
<evidence type="ECO:0000256" key="2">
    <source>
        <dbReference type="ARBA" id="ARBA00007581"/>
    </source>
</evidence>
<reference evidence="7 8" key="1">
    <citation type="submission" date="2018-11" db="EMBL/GenBank/DDBJ databases">
        <title>Genomic Encyclopedia of Type Strains, Phase IV (KMG-IV): sequencing the most valuable type-strain genomes for metagenomic binning, comparative biology and taxonomic classification.</title>
        <authorList>
            <person name="Goeker M."/>
        </authorList>
    </citation>
    <scope>NUCLEOTIDE SEQUENCE [LARGE SCALE GENOMIC DNA]</scope>
    <source>
        <strain evidence="7 8">DSM 21945</strain>
    </source>
</reference>
<keyword evidence="3" id="KW-0479">Metal-binding</keyword>
<evidence type="ECO:0000259" key="6">
    <source>
        <dbReference type="Pfam" id="PF02900"/>
    </source>
</evidence>